<dbReference type="PIRSF" id="PIRSF000530">
    <property type="entry name" value="Galactokinase"/>
    <property type="match status" value="1"/>
</dbReference>
<dbReference type="PANTHER" id="PTHR10457:SF7">
    <property type="entry name" value="GALACTOKINASE-RELATED"/>
    <property type="match status" value="1"/>
</dbReference>
<evidence type="ECO:0000259" key="6">
    <source>
        <dbReference type="Pfam" id="PF10509"/>
    </source>
</evidence>
<dbReference type="Pfam" id="PF08544">
    <property type="entry name" value="GHMP_kinases_C"/>
    <property type="match status" value="1"/>
</dbReference>
<protein>
    <submittedName>
        <fullName evidence="7">Galactokinase</fullName>
    </submittedName>
</protein>
<dbReference type="Gene3D" id="3.30.70.890">
    <property type="entry name" value="GHMP kinase, C-terminal domain"/>
    <property type="match status" value="1"/>
</dbReference>
<keyword evidence="7" id="KW-0808">Transferase</keyword>
<dbReference type="Proteomes" id="UP000192257">
    <property type="component" value="Unassembled WGS sequence"/>
</dbReference>
<dbReference type="InterPro" id="IPR019539">
    <property type="entry name" value="GalKase_N"/>
</dbReference>
<dbReference type="GO" id="GO:0006012">
    <property type="term" value="P:galactose metabolic process"/>
    <property type="evidence" value="ECO:0007669"/>
    <property type="project" value="InterPro"/>
</dbReference>
<dbReference type="STRING" id="67003.A0A1X0P569"/>
<comment type="caution">
    <text evidence="7">The sequence shown here is derived from an EMBL/GenBank/DDBJ whole genome shotgun (WGS) entry which is preliminary data.</text>
</comment>
<comment type="similarity">
    <text evidence="1">Belongs to the GHMP kinase family. GalK subfamily.</text>
</comment>
<dbReference type="InterPro" id="IPR036554">
    <property type="entry name" value="GHMP_kinase_C_sf"/>
</dbReference>
<dbReference type="InterPro" id="IPR014721">
    <property type="entry name" value="Ribsml_uS5_D2-typ_fold_subgr"/>
</dbReference>
<evidence type="ECO:0000256" key="2">
    <source>
        <dbReference type="ARBA" id="ARBA00022741"/>
    </source>
</evidence>
<dbReference type="PANTHER" id="PTHR10457">
    <property type="entry name" value="MEVALONATE KINASE/GALACTOKINASE"/>
    <property type="match status" value="1"/>
</dbReference>
<keyword evidence="8" id="KW-1185">Reference proteome</keyword>
<dbReference type="GO" id="GO:0005524">
    <property type="term" value="F:ATP binding"/>
    <property type="evidence" value="ECO:0007669"/>
    <property type="project" value="UniProtKB-KW"/>
</dbReference>
<keyword evidence="3" id="KW-0067">ATP-binding</keyword>
<dbReference type="AlphaFoldDB" id="A0A1X0P569"/>
<evidence type="ECO:0000256" key="1">
    <source>
        <dbReference type="ARBA" id="ARBA00006566"/>
    </source>
</evidence>
<dbReference type="Pfam" id="PF00288">
    <property type="entry name" value="GHMP_kinases_N"/>
    <property type="match status" value="1"/>
</dbReference>
<evidence type="ECO:0000256" key="3">
    <source>
        <dbReference type="ARBA" id="ARBA00022840"/>
    </source>
</evidence>
<dbReference type="InterPro" id="IPR006206">
    <property type="entry name" value="Mevalonate/galactokinase"/>
</dbReference>
<keyword evidence="2" id="KW-0547">Nucleotide-binding</keyword>
<dbReference type="PRINTS" id="PR00473">
    <property type="entry name" value="GALCTOKINASE"/>
</dbReference>
<dbReference type="SUPFAM" id="SSF55060">
    <property type="entry name" value="GHMP Kinase, C-terminal domain"/>
    <property type="match status" value="1"/>
</dbReference>
<dbReference type="GO" id="GO:0004335">
    <property type="term" value="F:galactokinase activity"/>
    <property type="evidence" value="ECO:0007669"/>
    <property type="project" value="InterPro"/>
</dbReference>
<dbReference type="EMBL" id="NBCO01000004">
    <property type="protein sequence ID" value="ORC92094.1"/>
    <property type="molecule type" value="Genomic_DNA"/>
</dbReference>
<feature type="domain" description="GHMP kinase N-terminal" evidence="4">
    <location>
        <begin position="112"/>
        <end position="220"/>
    </location>
</feature>
<evidence type="ECO:0000259" key="4">
    <source>
        <dbReference type="Pfam" id="PF00288"/>
    </source>
</evidence>
<feature type="domain" description="Galactokinase N-terminal" evidence="6">
    <location>
        <begin position="36"/>
        <end position="72"/>
    </location>
</feature>
<dbReference type="GeneID" id="39982282"/>
<dbReference type="RefSeq" id="XP_028886160.1">
    <property type="nucleotide sequence ID" value="XM_029022502.1"/>
</dbReference>
<dbReference type="Pfam" id="PF10509">
    <property type="entry name" value="GalKase_gal_bdg"/>
    <property type="match status" value="1"/>
</dbReference>
<proteinExistence type="inferred from homology"/>
<gene>
    <name evidence="7" type="ORF">TM35_000043080</name>
</gene>
<dbReference type="InterPro" id="IPR020568">
    <property type="entry name" value="Ribosomal_Su5_D2-typ_SF"/>
</dbReference>
<dbReference type="OrthoDB" id="275179at2759"/>
<evidence type="ECO:0000259" key="5">
    <source>
        <dbReference type="Pfam" id="PF08544"/>
    </source>
</evidence>
<dbReference type="VEuPathDB" id="TriTrypDB:TM35_000043080"/>
<accession>A0A1X0P569</accession>
<dbReference type="PRINTS" id="PR00959">
    <property type="entry name" value="MEVGALKINASE"/>
</dbReference>
<dbReference type="GO" id="GO:0005829">
    <property type="term" value="C:cytosol"/>
    <property type="evidence" value="ECO:0007669"/>
    <property type="project" value="TreeGrafter"/>
</dbReference>
<dbReference type="SUPFAM" id="SSF54211">
    <property type="entry name" value="Ribosomal protein S5 domain 2-like"/>
    <property type="match status" value="1"/>
</dbReference>
<dbReference type="InterPro" id="IPR006204">
    <property type="entry name" value="GHMP_kinase_N_dom"/>
</dbReference>
<evidence type="ECO:0000313" key="7">
    <source>
        <dbReference type="EMBL" id="ORC92094.1"/>
    </source>
</evidence>
<evidence type="ECO:0000313" key="8">
    <source>
        <dbReference type="Proteomes" id="UP000192257"/>
    </source>
</evidence>
<dbReference type="Gene3D" id="3.30.230.10">
    <property type="match status" value="1"/>
</dbReference>
<name>A0A1X0P569_9TRYP</name>
<keyword evidence="7" id="KW-0418">Kinase</keyword>
<organism evidence="7 8">
    <name type="scientific">Trypanosoma theileri</name>
    <dbReference type="NCBI Taxonomy" id="67003"/>
    <lineage>
        <taxon>Eukaryota</taxon>
        <taxon>Discoba</taxon>
        <taxon>Euglenozoa</taxon>
        <taxon>Kinetoplastea</taxon>
        <taxon>Metakinetoplastina</taxon>
        <taxon>Trypanosomatida</taxon>
        <taxon>Trypanosomatidae</taxon>
        <taxon>Trypanosoma</taxon>
    </lineage>
</organism>
<feature type="domain" description="GHMP kinase C-terminal" evidence="5">
    <location>
        <begin position="355"/>
        <end position="432"/>
    </location>
</feature>
<dbReference type="InterPro" id="IPR013750">
    <property type="entry name" value="GHMP_kinase_C_dom"/>
</dbReference>
<sequence length="463" mass="51166">MPSYTHQRIATTIADLKPKFLKAFKLNSENEVEWLLFTFAPGRVNFFGEHVDYMGGYVCPAALKEGCHILVGRVPKYCDGKLRFATEDCKCFVLDRLGAAQHDKTWTTFVRGAATLALNHLNMPIDAPPLQGFCAISKGTLPMGSGMSASASFDVALLNAITAVATKRYEHTRYVPGMEYPRLVPTSREERITLTKQAHRIETEFCGVNVGIMDQFASIHASEGSFMALDCDTLTFTSHSMEHLLGDSACFLLINSMVRHELTGDTAGGYNTLRSDAEGAQEVVSKKKLDGGSFSFRDLARNPKKFTDGHPVEFVESCKSHFTPGQYDRGIFNIAEQIRTLEFIELCQPHSPLSKEERFRKAGELLNATHQGQRDLLKISTEELNFIQEKVNEDKDVSGGRLMGGGFGGCILLLLKKDAVDRVAANVQKEFKGKFGIVCEVYTVTLGDGAFIVSLYEGKKGKL</sequence>
<reference evidence="7 8" key="1">
    <citation type="submission" date="2017-03" db="EMBL/GenBank/DDBJ databases">
        <title>An alternative strategy for trypanosome survival in the mammalian bloodstream revealed through genome and transcriptome analysis of the ubiquitous bovine parasite Trypanosoma (Megatrypanum) theileri.</title>
        <authorList>
            <person name="Kelly S."/>
            <person name="Ivens A."/>
            <person name="Mott A."/>
            <person name="O'Neill E."/>
            <person name="Emms D."/>
            <person name="Macleod O."/>
            <person name="Voorheis P."/>
            <person name="Matthews J."/>
            <person name="Matthews K."/>
            <person name="Carrington M."/>
        </authorList>
    </citation>
    <scope>NUCLEOTIDE SEQUENCE [LARGE SCALE GENOMIC DNA]</scope>
    <source>
        <strain evidence="7">Edinburgh</strain>
    </source>
</reference>
<dbReference type="InterPro" id="IPR000705">
    <property type="entry name" value="Galactokinase"/>
</dbReference>